<organism evidence="1 2">
    <name type="scientific">Cardiocondyla obscurior</name>
    <dbReference type="NCBI Taxonomy" id="286306"/>
    <lineage>
        <taxon>Eukaryota</taxon>
        <taxon>Metazoa</taxon>
        <taxon>Ecdysozoa</taxon>
        <taxon>Arthropoda</taxon>
        <taxon>Hexapoda</taxon>
        <taxon>Insecta</taxon>
        <taxon>Pterygota</taxon>
        <taxon>Neoptera</taxon>
        <taxon>Endopterygota</taxon>
        <taxon>Hymenoptera</taxon>
        <taxon>Apocrita</taxon>
        <taxon>Aculeata</taxon>
        <taxon>Formicoidea</taxon>
        <taxon>Formicidae</taxon>
        <taxon>Myrmicinae</taxon>
        <taxon>Cardiocondyla</taxon>
    </lineage>
</organism>
<comment type="caution">
    <text evidence="1">The sequence shown here is derived from an EMBL/GenBank/DDBJ whole genome shotgun (WGS) entry which is preliminary data.</text>
</comment>
<accession>A0AAW2FCK0</accession>
<sequence length="127" mass="14060">MKSTNAAVAFCPARVFARDAAPRYLLSHRTANANATFIHVISALSFRSSCLRLKKSQRHPVRGKISRADRNDDFSGSFPWKGAAGVAGASLRADLGGSRWHGRNLRKSGIRYDAPRFELANDSRFRL</sequence>
<dbReference type="AlphaFoldDB" id="A0AAW2FCK0"/>
<evidence type="ECO:0000313" key="1">
    <source>
        <dbReference type="EMBL" id="KAL0112795.1"/>
    </source>
</evidence>
<protein>
    <submittedName>
        <fullName evidence="1">Uncharacterized protein</fullName>
    </submittedName>
</protein>
<proteinExistence type="predicted"/>
<gene>
    <name evidence="1" type="ORF">PUN28_012215</name>
</gene>
<evidence type="ECO:0000313" key="2">
    <source>
        <dbReference type="Proteomes" id="UP001430953"/>
    </source>
</evidence>
<dbReference type="Proteomes" id="UP001430953">
    <property type="component" value="Unassembled WGS sequence"/>
</dbReference>
<dbReference type="EMBL" id="JADYXP020000012">
    <property type="protein sequence ID" value="KAL0112795.1"/>
    <property type="molecule type" value="Genomic_DNA"/>
</dbReference>
<name>A0AAW2FCK0_9HYME</name>
<reference evidence="1 2" key="1">
    <citation type="submission" date="2023-03" db="EMBL/GenBank/DDBJ databases">
        <title>High recombination rates correlate with genetic variation in Cardiocondyla obscurior ants.</title>
        <authorList>
            <person name="Errbii M."/>
        </authorList>
    </citation>
    <scope>NUCLEOTIDE SEQUENCE [LARGE SCALE GENOMIC DNA]</scope>
    <source>
        <strain evidence="1">Alpha-2009</strain>
        <tissue evidence="1">Whole body</tissue>
    </source>
</reference>
<keyword evidence="2" id="KW-1185">Reference proteome</keyword>